<feature type="non-terminal residue" evidence="2">
    <location>
        <position position="1"/>
    </location>
</feature>
<reference evidence="2" key="1">
    <citation type="submission" date="2021-02" db="EMBL/GenBank/DDBJ databases">
        <authorList>
            <person name="Nowell W R."/>
        </authorList>
    </citation>
    <scope>NUCLEOTIDE SEQUENCE</scope>
</reference>
<dbReference type="Pfam" id="PF04727">
    <property type="entry name" value="ELMO_CED12"/>
    <property type="match status" value="1"/>
</dbReference>
<comment type="caution">
    <text evidence="2">The sequence shown here is derived from an EMBL/GenBank/DDBJ whole genome shotgun (WGS) entry which is preliminary data.</text>
</comment>
<sequence length="157" mass="18645">MPFSLPIRVISQWLLLFQRIFMFILTGKSMLERIIANRTISFPLRVYQIKNSINFTSSKSLDYEINQTKIDKNKSLIHDQLYTVIHKLELYQKLISQIDEIRKTQVTSTDAEHLDLFEKIWSRLVTQSNDDHEPMRTISKRWTKIGFQGPNPLTDFR</sequence>
<dbReference type="InterPro" id="IPR006816">
    <property type="entry name" value="ELMO_dom"/>
</dbReference>
<accession>A0A8S3HJJ8</accession>
<feature type="domain" description="ELMO" evidence="1">
    <location>
        <begin position="112"/>
        <end position="157"/>
    </location>
</feature>
<dbReference type="InterPro" id="IPR050868">
    <property type="entry name" value="ELMO_domain-containing"/>
</dbReference>
<dbReference type="PROSITE" id="PS51335">
    <property type="entry name" value="ELMO"/>
    <property type="match status" value="1"/>
</dbReference>
<evidence type="ECO:0000313" key="2">
    <source>
        <dbReference type="EMBL" id="CAF5183946.1"/>
    </source>
</evidence>
<evidence type="ECO:0000313" key="3">
    <source>
        <dbReference type="Proteomes" id="UP000676336"/>
    </source>
</evidence>
<dbReference type="EMBL" id="CAJOBI010320260">
    <property type="protein sequence ID" value="CAF5183946.1"/>
    <property type="molecule type" value="Genomic_DNA"/>
</dbReference>
<evidence type="ECO:0000259" key="1">
    <source>
        <dbReference type="PROSITE" id="PS51335"/>
    </source>
</evidence>
<dbReference type="PANTHER" id="PTHR12771:SF51">
    <property type="entry name" value="LD01482P"/>
    <property type="match status" value="1"/>
</dbReference>
<dbReference type="Proteomes" id="UP000676336">
    <property type="component" value="Unassembled WGS sequence"/>
</dbReference>
<proteinExistence type="predicted"/>
<dbReference type="GO" id="GO:0005096">
    <property type="term" value="F:GTPase activator activity"/>
    <property type="evidence" value="ECO:0007669"/>
    <property type="project" value="TreeGrafter"/>
</dbReference>
<protein>
    <recommendedName>
        <fullName evidence="1">ELMO domain-containing protein</fullName>
    </recommendedName>
</protein>
<dbReference type="PANTHER" id="PTHR12771">
    <property type="entry name" value="ENGULFMENT AND CELL MOTILITY"/>
    <property type="match status" value="1"/>
</dbReference>
<dbReference type="AlphaFoldDB" id="A0A8S3HJJ8"/>
<name>A0A8S3HJJ8_9BILA</name>
<gene>
    <name evidence="2" type="ORF">SMN809_LOCUS69819</name>
</gene>
<organism evidence="2 3">
    <name type="scientific">Rotaria magnacalcarata</name>
    <dbReference type="NCBI Taxonomy" id="392030"/>
    <lineage>
        <taxon>Eukaryota</taxon>
        <taxon>Metazoa</taxon>
        <taxon>Spiralia</taxon>
        <taxon>Gnathifera</taxon>
        <taxon>Rotifera</taxon>
        <taxon>Eurotatoria</taxon>
        <taxon>Bdelloidea</taxon>
        <taxon>Philodinida</taxon>
        <taxon>Philodinidae</taxon>
        <taxon>Rotaria</taxon>
    </lineage>
</organism>